<sequence>MIYRIEETTSTNDDARDAKYRHGDIVWAERQTAGRGQRGHTWTSAEGENLTFSVVLCPRFLPVGEQFLLSEAVALALTDTFAQAGIETRIKWTNDIYAGDRKLVGILIEHSYSGPTLDRTVVGIGINVNQTQFDPALPNPVSMAAAAGRRFDRREVLETFCERLEARYAQLEEGAAEALQRDYRERMYGLGRRRTFRLPDGTPFGAVIEGVRPSGELLLRHDDGLLREYLFKEVEFVINS</sequence>
<dbReference type="InterPro" id="IPR045864">
    <property type="entry name" value="aa-tRNA-synth_II/BPL/LPL"/>
</dbReference>
<name>A0ABV1GUT5_9BACT</name>
<dbReference type="EMBL" id="JBBMFL010000003">
    <property type="protein sequence ID" value="MEQ2544075.1"/>
    <property type="molecule type" value="Genomic_DNA"/>
</dbReference>
<dbReference type="InterPro" id="IPR004143">
    <property type="entry name" value="BPL_LPL_catalytic"/>
</dbReference>
<dbReference type="GO" id="GO:0004077">
    <property type="term" value="F:biotin--[biotin carboxyl-carrier protein] ligase activity"/>
    <property type="evidence" value="ECO:0007669"/>
    <property type="project" value="UniProtKB-EC"/>
</dbReference>
<keyword evidence="2" id="KW-0175">Coiled coil</keyword>
<gene>
    <name evidence="4" type="ORF">WMO46_03805</name>
</gene>
<accession>A0ABV1GUT5</accession>
<dbReference type="PANTHER" id="PTHR12835:SF5">
    <property type="entry name" value="BIOTIN--PROTEIN LIGASE"/>
    <property type="match status" value="1"/>
</dbReference>
<protein>
    <submittedName>
        <fullName evidence="4">Biotin--[acetyl-CoA-carboxylase] ligase</fullName>
        <ecNumber evidence="4">6.3.4.15</ecNumber>
    </submittedName>
</protein>
<dbReference type="InterPro" id="IPR004408">
    <property type="entry name" value="Biotin_CoA_COase_ligase"/>
</dbReference>
<dbReference type="Proteomes" id="UP001460202">
    <property type="component" value="Unassembled WGS sequence"/>
</dbReference>
<feature type="coiled-coil region" evidence="2">
    <location>
        <begin position="154"/>
        <end position="181"/>
    </location>
</feature>
<reference evidence="4 5" key="1">
    <citation type="submission" date="2024-03" db="EMBL/GenBank/DDBJ databases">
        <title>Human intestinal bacterial collection.</title>
        <authorList>
            <person name="Pauvert C."/>
            <person name="Hitch T.C.A."/>
            <person name="Clavel T."/>
        </authorList>
    </citation>
    <scope>NUCLEOTIDE SEQUENCE [LARGE SCALE GENOMIC DNA]</scope>
    <source>
        <strain evidence="4 5">CLA-KB-H122</strain>
    </source>
</reference>
<evidence type="ECO:0000259" key="3">
    <source>
        <dbReference type="PROSITE" id="PS51733"/>
    </source>
</evidence>
<dbReference type="EC" id="6.3.4.15" evidence="4"/>
<keyword evidence="5" id="KW-1185">Reference proteome</keyword>
<dbReference type="RefSeq" id="WP_349093840.1">
    <property type="nucleotide sequence ID" value="NZ_JBBMFL010000003.1"/>
</dbReference>
<feature type="domain" description="BPL/LPL catalytic" evidence="3">
    <location>
        <begin position="1"/>
        <end position="172"/>
    </location>
</feature>
<evidence type="ECO:0000256" key="1">
    <source>
        <dbReference type="ARBA" id="ARBA00022598"/>
    </source>
</evidence>
<dbReference type="Gene3D" id="3.30.930.10">
    <property type="entry name" value="Bira Bifunctional Protein, Domain 2"/>
    <property type="match status" value="1"/>
</dbReference>
<evidence type="ECO:0000256" key="2">
    <source>
        <dbReference type="SAM" id="Coils"/>
    </source>
</evidence>
<organism evidence="4 5">
    <name type="scientific">Alistipes intestinihominis</name>
    <dbReference type="NCBI Taxonomy" id="3133172"/>
    <lineage>
        <taxon>Bacteria</taxon>
        <taxon>Pseudomonadati</taxon>
        <taxon>Bacteroidota</taxon>
        <taxon>Bacteroidia</taxon>
        <taxon>Bacteroidales</taxon>
        <taxon>Rikenellaceae</taxon>
        <taxon>Alistipes</taxon>
    </lineage>
</organism>
<comment type="caution">
    <text evidence="4">The sequence shown here is derived from an EMBL/GenBank/DDBJ whole genome shotgun (WGS) entry which is preliminary data.</text>
</comment>
<evidence type="ECO:0000313" key="4">
    <source>
        <dbReference type="EMBL" id="MEQ2544075.1"/>
    </source>
</evidence>
<evidence type="ECO:0000313" key="5">
    <source>
        <dbReference type="Proteomes" id="UP001460202"/>
    </source>
</evidence>
<proteinExistence type="predicted"/>
<keyword evidence="1 4" id="KW-0436">Ligase</keyword>
<dbReference type="PROSITE" id="PS51733">
    <property type="entry name" value="BPL_LPL_CATALYTIC"/>
    <property type="match status" value="1"/>
</dbReference>
<dbReference type="PANTHER" id="PTHR12835">
    <property type="entry name" value="BIOTIN PROTEIN LIGASE"/>
    <property type="match status" value="1"/>
</dbReference>
<dbReference type="SUPFAM" id="SSF55681">
    <property type="entry name" value="Class II aaRS and biotin synthetases"/>
    <property type="match status" value="1"/>
</dbReference>
<dbReference type="NCBIfam" id="TIGR00121">
    <property type="entry name" value="birA_ligase"/>
    <property type="match status" value="1"/>
</dbReference>
<dbReference type="CDD" id="cd16442">
    <property type="entry name" value="BPL"/>
    <property type="match status" value="1"/>
</dbReference>
<dbReference type="Pfam" id="PF03099">
    <property type="entry name" value="BPL_LplA_LipB"/>
    <property type="match status" value="1"/>
</dbReference>